<dbReference type="InterPro" id="IPR015927">
    <property type="entry name" value="Peptidase_S24_S26A/B/C"/>
</dbReference>
<dbReference type="AlphaFoldDB" id="A0A413RXR0"/>
<dbReference type="GO" id="GO:0003677">
    <property type="term" value="F:DNA binding"/>
    <property type="evidence" value="ECO:0007669"/>
    <property type="project" value="UniProtKB-UniRule"/>
</dbReference>
<comment type="caution">
    <text evidence="17">The sequence shown here is derived from an EMBL/GenBank/DDBJ whole genome shotgun (WGS) entry which is preliminary data.</text>
</comment>
<dbReference type="GO" id="GO:0009432">
    <property type="term" value="P:SOS response"/>
    <property type="evidence" value="ECO:0007669"/>
    <property type="project" value="UniProtKB-UniRule"/>
</dbReference>
<dbReference type="FunFam" id="2.10.109.10:FF:000001">
    <property type="entry name" value="LexA repressor"/>
    <property type="match status" value="1"/>
</dbReference>
<evidence type="ECO:0000256" key="9">
    <source>
        <dbReference type="ARBA" id="ARBA00023125"/>
    </source>
</evidence>
<comment type="subunit">
    <text evidence="2 13">Homodimer.</text>
</comment>
<keyword evidence="8 13" id="KW-0805">Transcription regulation</keyword>
<dbReference type="PANTHER" id="PTHR33516:SF2">
    <property type="entry name" value="LEXA REPRESSOR-RELATED"/>
    <property type="match status" value="1"/>
</dbReference>
<feature type="active site" description="For autocatalytic cleavage activity" evidence="13">
    <location>
        <position position="127"/>
    </location>
</feature>
<comment type="function">
    <text evidence="13">Represses a number of genes involved in the response to DNA damage (SOS response), including recA and lexA. In the presence of single-stranded DNA, RecA interacts with LexA causing an autocatalytic cleavage which disrupts the DNA-binding part of LexA, leading to derepression of the SOS regulon and eventually DNA repair.</text>
</comment>
<dbReference type="Gene3D" id="1.10.10.10">
    <property type="entry name" value="Winged helix-like DNA-binding domain superfamily/Winged helix DNA-binding domain"/>
    <property type="match status" value="1"/>
</dbReference>
<dbReference type="HAMAP" id="MF_00015">
    <property type="entry name" value="LexA"/>
    <property type="match status" value="1"/>
</dbReference>
<dbReference type="InterPro" id="IPR006200">
    <property type="entry name" value="LexA"/>
</dbReference>
<accession>A0A413RXR0</accession>
<keyword evidence="5 13" id="KW-0227">DNA damage</keyword>
<dbReference type="InterPro" id="IPR036286">
    <property type="entry name" value="LexA/Signal_pep-like_sf"/>
</dbReference>
<evidence type="ECO:0000259" key="16">
    <source>
        <dbReference type="Pfam" id="PF01726"/>
    </source>
</evidence>
<proteinExistence type="inferred from homology"/>
<keyword evidence="6 13" id="KW-0378">Hydrolase</keyword>
<dbReference type="PRINTS" id="PR00726">
    <property type="entry name" value="LEXASERPTASE"/>
</dbReference>
<feature type="domain" description="LexA repressor DNA-binding" evidence="16">
    <location>
        <begin position="4"/>
        <end position="66"/>
    </location>
</feature>
<organism evidence="17 18">
    <name type="scientific">Eubacterium ventriosum</name>
    <dbReference type="NCBI Taxonomy" id="39496"/>
    <lineage>
        <taxon>Bacteria</taxon>
        <taxon>Bacillati</taxon>
        <taxon>Bacillota</taxon>
        <taxon>Clostridia</taxon>
        <taxon>Eubacteriales</taxon>
        <taxon>Eubacteriaceae</taxon>
        <taxon>Eubacterium</taxon>
    </lineage>
</organism>
<dbReference type="GO" id="GO:0006281">
    <property type="term" value="P:DNA repair"/>
    <property type="evidence" value="ECO:0007669"/>
    <property type="project" value="UniProtKB-UniRule"/>
</dbReference>
<keyword evidence="7 13" id="KW-0068">Autocatalytic cleavage</keyword>
<comment type="similarity">
    <text evidence="1 13 14">Belongs to the peptidase S24 family.</text>
</comment>
<feature type="domain" description="Peptidase S24/S26A/S26B/S26C" evidence="15">
    <location>
        <begin position="85"/>
        <end position="196"/>
    </location>
</feature>
<evidence type="ECO:0000256" key="11">
    <source>
        <dbReference type="ARBA" id="ARBA00023204"/>
    </source>
</evidence>
<dbReference type="CDD" id="cd06529">
    <property type="entry name" value="S24_LexA-like"/>
    <property type="match status" value="1"/>
</dbReference>
<dbReference type="Gene3D" id="2.10.109.10">
    <property type="entry name" value="Umud Fragment, subunit A"/>
    <property type="match status" value="1"/>
</dbReference>
<evidence type="ECO:0000313" key="18">
    <source>
        <dbReference type="Proteomes" id="UP000284598"/>
    </source>
</evidence>
<evidence type="ECO:0000256" key="2">
    <source>
        <dbReference type="ARBA" id="ARBA00011738"/>
    </source>
</evidence>
<protein>
    <recommendedName>
        <fullName evidence="13">LexA repressor</fullName>
        <ecNumber evidence="13">3.4.21.88</ecNumber>
    </recommendedName>
</protein>
<feature type="DNA-binding region" description="H-T-H motif" evidence="13">
    <location>
        <begin position="29"/>
        <end position="49"/>
    </location>
</feature>
<evidence type="ECO:0000256" key="5">
    <source>
        <dbReference type="ARBA" id="ARBA00022763"/>
    </source>
</evidence>
<gene>
    <name evidence="13" type="primary">lexA</name>
    <name evidence="17" type="ORF">DW929_09925</name>
</gene>
<dbReference type="SUPFAM" id="SSF51306">
    <property type="entry name" value="LexA/Signal peptidase"/>
    <property type="match status" value="1"/>
</dbReference>
<evidence type="ECO:0000256" key="3">
    <source>
        <dbReference type="ARBA" id="ARBA00022491"/>
    </source>
</evidence>
<dbReference type="SUPFAM" id="SSF46785">
    <property type="entry name" value="Winged helix' DNA-binding domain"/>
    <property type="match status" value="1"/>
</dbReference>
<evidence type="ECO:0000256" key="1">
    <source>
        <dbReference type="ARBA" id="ARBA00007484"/>
    </source>
</evidence>
<dbReference type="GO" id="GO:0004252">
    <property type="term" value="F:serine-type endopeptidase activity"/>
    <property type="evidence" value="ECO:0007669"/>
    <property type="project" value="UniProtKB-UniRule"/>
</dbReference>
<dbReference type="GO" id="GO:0045892">
    <property type="term" value="P:negative regulation of DNA-templated transcription"/>
    <property type="evidence" value="ECO:0007669"/>
    <property type="project" value="UniProtKB-UniRule"/>
</dbReference>
<dbReference type="PANTHER" id="PTHR33516">
    <property type="entry name" value="LEXA REPRESSOR"/>
    <property type="match status" value="1"/>
</dbReference>
<evidence type="ECO:0000256" key="6">
    <source>
        <dbReference type="ARBA" id="ARBA00022801"/>
    </source>
</evidence>
<feature type="active site" description="For autocatalytic cleavage activity" evidence="13">
    <location>
        <position position="164"/>
    </location>
</feature>
<dbReference type="InterPro" id="IPR036390">
    <property type="entry name" value="WH_DNA-bd_sf"/>
</dbReference>
<keyword evidence="12 13" id="KW-0742">SOS response</keyword>
<sequence>MPGKITPKQQQILDYIKEEILSKGYPPTVREICEKVGLKSTSSVHSHLSTLENNGYIRRDPTKPRAIEIIDDEFGLVRREMTNIPIIGRVAAGAPLLAVENIEDYFALPTEFLPNGEVFILKVQGESMINVGFYEGDYLIIEKAAQADNGEIVVALIDDSVTVKRFFKEDGHIRLQPENDLMEPIIVDDCAIVGIVRSLYRRII</sequence>
<evidence type="ECO:0000256" key="8">
    <source>
        <dbReference type="ARBA" id="ARBA00023015"/>
    </source>
</evidence>
<evidence type="ECO:0000256" key="13">
    <source>
        <dbReference type="HAMAP-Rule" id="MF_00015"/>
    </source>
</evidence>
<dbReference type="InterPro" id="IPR039418">
    <property type="entry name" value="LexA-like"/>
</dbReference>
<evidence type="ECO:0000313" key="17">
    <source>
        <dbReference type="EMBL" id="RHA53291.1"/>
    </source>
</evidence>
<dbReference type="NCBIfam" id="TIGR00498">
    <property type="entry name" value="lexA"/>
    <property type="match status" value="1"/>
</dbReference>
<evidence type="ECO:0000256" key="12">
    <source>
        <dbReference type="ARBA" id="ARBA00023236"/>
    </source>
</evidence>
<comment type="catalytic activity">
    <reaction evidence="13">
        <text>Hydrolysis of Ala-|-Gly bond in repressor LexA.</text>
        <dbReference type="EC" id="3.4.21.88"/>
    </reaction>
</comment>
<dbReference type="Pfam" id="PF01726">
    <property type="entry name" value="LexA_DNA_bind"/>
    <property type="match status" value="1"/>
</dbReference>
<dbReference type="InterPro" id="IPR006199">
    <property type="entry name" value="LexA_DNA-bd_dom"/>
</dbReference>
<dbReference type="Proteomes" id="UP000284598">
    <property type="component" value="Unassembled WGS sequence"/>
</dbReference>
<feature type="site" description="Cleavage; by autolysis" evidence="13">
    <location>
        <begin position="92"/>
        <end position="93"/>
    </location>
</feature>
<dbReference type="RefSeq" id="WP_118025620.1">
    <property type="nucleotide sequence ID" value="NZ_QSFO01000011.1"/>
</dbReference>
<dbReference type="EMBL" id="QSFO01000011">
    <property type="protein sequence ID" value="RHA53291.1"/>
    <property type="molecule type" value="Genomic_DNA"/>
</dbReference>
<keyword evidence="11 13" id="KW-0234">DNA repair</keyword>
<keyword evidence="4 13" id="KW-0235">DNA replication</keyword>
<dbReference type="InterPro" id="IPR050077">
    <property type="entry name" value="LexA_repressor"/>
</dbReference>
<dbReference type="InterPro" id="IPR036388">
    <property type="entry name" value="WH-like_DNA-bd_sf"/>
</dbReference>
<dbReference type="Pfam" id="PF00717">
    <property type="entry name" value="Peptidase_S24"/>
    <property type="match status" value="1"/>
</dbReference>
<reference evidence="17 18" key="1">
    <citation type="submission" date="2018-08" db="EMBL/GenBank/DDBJ databases">
        <title>A genome reference for cultivated species of the human gut microbiota.</title>
        <authorList>
            <person name="Zou Y."/>
            <person name="Xue W."/>
            <person name="Luo G."/>
        </authorList>
    </citation>
    <scope>NUCLEOTIDE SEQUENCE [LARGE SCALE GENOMIC DNA]</scope>
    <source>
        <strain evidence="17 18">AM43-2</strain>
    </source>
</reference>
<name>A0A413RXR0_9FIRM</name>
<dbReference type="InterPro" id="IPR006197">
    <property type="entry name" value="Peptidase_S24_LexA"/>
</dbReference>
<dbReference type="GO" id="GO:0006508">
    <property type="term" value="P:proteolysis"/>
    <property type="evidence" value="ECO:0007669"/>
    <property type="project" value="InterPro"/>
</dbReference>
<keyword evidence="3 13" id="KW-0678">Repressor</keyword>
<dbReference type="EC" id="3.4.21.88" evidence="13"/>
<evidence type="ECO:0000256" key="14">
    <source>
        <dbReference type="RuleBase" id="RU003991"/>
    </source>
</evidence>
<dbReference type="FunFam" id="1.10.10.10:FF:000009">
    <property type="entry name" value="LexA repressor"/>
    <property type="match status" value="1"/>
</dbReference>
<dbReference type="GO" id="GO:0006260">
    <property type="term" value="P:DNA replication"/>
    <property type="evidence" value="ECO:0007669"/>
    <property type="project" value="UniProtKB-UniRule"/>
</dbReference>
<keyword evidence="10 13" id="KW-0804">Transcription</keyword>
<evidence type="ECO:0000256" key="10">
    <source>
        <dbReference type="ARBA" id="ARBA00023163"/>
    </source>
</evidence>
<evidence type="ECO:0000256" key="4">
    <source>
        <dbReference type="ARBA" id="ARBA00022705"/>
    </source>
</evidence>
<evidence type="ECO:0000259" key="15">
    <source>
        <dbReference type="Pfam" id="PF00717"/>
    </source>
</evidence>
<keyword evidence="9 13" id="KW-0238">DNA-binding</keyword>
<evidence type="ECO:0000256" key="7">
    <source>
        <dbReference type="ARBA" id="ARBA00022813"/>
    </source>
</evidence>